<evidence type="ECO:0000256" key="7">
    <source>
        <dbReference type="ARBA" id="ARBA00022562"/>
    </source>
</evidence>
<evidence type="ECO:0000256" key="19">
    <source>
        <dbReference type="ARBA" id="ARBA00023125"/>
    </source>
</evidence>
<dbReference type="GO" id="GO:0003723">
    <property type="term" value="F:RNA binding"/>
    <property type="evidence" value="ECO:0007669"/>
    <property type="project" value="InterPro"/>
</dbReference>
<keyword evidence="8" id="KW-0808">Transferase</keyword>
<evidence type="ECO:0000256" key="16">
    <source>
        <dbReference type="ARBA" id="ARBA00022806"/>
    </source>
</evidence>
<dbReference type="GO" id="GO:0016787">
    <property type="term" value="F:hydrolase activity"/>
    <property type="evidence" value="ECO:0007669"/>
    <property type="project" value="UniProtKB-KW"/>
</dbReference>
<dbReference type="EMBL" id="KY312555">
    <property type="protein sequence ID" value="AUW34329.1"/>
    <property type="molecule type" value="Genomic_DNA"/>
</dbReference>
<evidence type="ECO:0000256" key="6">
    <source>
        <dbReference type="ARBA" id="ARBA00014531"/>
    </source>
</evidence>
<dbReference type="Pfam" id="PF02407">
    <property type="entry name" value="Viral_Rep"/>
    <property type="match status" value="1"/>
</dbReference>
<dbReference type="Gene3D" id="3.40.50.300">
    <property type="entry name" value="P-loop containing nucleotide triphosphate hydrolases"/>
    <property type="match status" value="1"/>
</dbReference>
<comment type="similarity">
    <text evidence="4">Belongs to the nanoviruses/circoviruses replication-associated protein family.</text>
</comment>
<keyword evidence="9" id="KW-0548">Nucleotidyltransferase</keyword>
<keyword evidence="13" id="KW-0547">Nucleotide-binding</keyword>
<comment type="cofactor">
    <cofactor evidence="1">
        <name>Mn(2+)</name>
        <dbReference type="ChEBI" id="CHEBI:29035"/>
    </cofactor>
</comment>
<evidence type="ECO:0000256" key="8">
    <source>
        <dbReference type="ARBA" id="ARBA00022679"/>
    </source>
</evidence>
<evidence type="ECO:0000256" key="5">
    <source>
        <dbReference type="ARBA" id="ARBA00011448"/>
    </source>
</evidence>
<dbReference type="GO" id="GO:0003724">
    <property type="term" value="F:RNA helicase activity"/>
    <property type="evidence" value="ECO:0007669"/>
    <property type="project" value="InterPro"/>
</dbReference>
<evidence type="ECO:0000256" key="14">
    <source>
        <dbReference type="ARBA" id="ARBA00022759"/>
    </source>
</evidence>
<reference evidence="25 26" key="1">
    <citation type="submission" date="2016-12" db="EMBL/GenBank/DDBJ databases">
        <title>The Fecal Virome of Red-crowned Cranes.</title>
        <authorList>
            <person name="Yang S."/>
            <person name="Wang Y."/>
            <person name="Zhang W."/>
        </authorList>
    </citation>
    <scope>NUCLEOTIDE SEQUENCE [LARGE SCALE GENOMIC DNA]</scope>
    <source>
        <strain evidence="25">Yc-16</strain>
    </source>
</reference>
<evidence type="ECO:0000256" key="10">
    <source>
        <dbReference type="ARBA" id="ARBA00022705"/>
    </source>
</evidence>
<evidence type="ECO:0000256" key="20">
    <source>
        <dbReference type="ARBA" id="ARBA00023268"/>
    </source>
</evidence>
<keyword evidence="14" id="KW-0255">Endonuclease</keyword>
<keyword evidence="15" id="KW-0378">Hydrolase</keyword>
<keyword evidence="10" id="KW-0235">DNA replication</keyword>
<dbReference type="Pfam" id="PF00910">
    <property type="entry name" value="RNA_helicase"/>
    <property type="match status" value="1"/>
</dbReference>
<evidence type="ECO:0000256" key="15">
    <source>
        <dbReference type="ARBA" id="ARBA00022801"/>
    </source>
</evidence>
<evidence type="ECO:0000256" key="3">
    <source>
        <dbReference type="ARBA" id="ARBA00004147"/>
    </source>
</evidence>
<dbReference type="InterPro" id="IPR027417">
    <property type="entry name" value="P-loop_NTPase"/>
</dbReference>
<keyword evidence="17" id="KW-0067">ATP-binding</keyword>
<dbReference type="GO" id="GO:0046872">
    <property type="term" value="F:metal ion binding"/>
    <property type="evidence" value="ECO:0007669"/>
    <property type="project" value="UniProtKB-KW"/>
</dbReference>
<gene>
    <name evidence="25" type="primary">Rep</name>
</gene>
<dbReference type="GO" id="GO:0042025">
    <property type="term" value="C:host cell nucleus"/>
    <property type="evidence" value="ECO:0007669"/>
    <property type="project" value="UniProtKB-SubCell"/>
</dbReference>
<dbReference type="SUPFAM" id="SSF52540">
    <property type="entry name" value="P-loop containing nucleoside triphosphate hydrolases"/>
    <property type="match status" value="1"/>
</dbReference>
<dbReference type="InterPro" id="IPR049912">
    <property type="entry name" value="CRESS_DNA_REP"/>
</dbReference>
<evidence type="ECO:0000256" key="1">
    <source>
        <dbReference type="ARBA" id="ARBA00001936"/>
    </source>
</evidence>
<keyword evidence="26" id="KW-1185">Reference proteome</keyword>
<evidence type="ECO:0000256" key="13">
    <source>
        <dbReference type="ARBA" id="ARBA00022741"/>
    </source>
</evidence>
<name>A0A2K9YN98_9CIRC</name>
<dbReference type="InterPro" id="IPR000605">
    <property type="entry name" value="Helicase_SF3_ssDNA/RNA_vir"/>
</dbReference>
<evidence type="ECO:0000256" key="12">
    <source>
        <dbReference type="ARBA" id="ARBA00022723"/>
    </source>
</evidence>
<evidence type="ECO:0000256" key="11">
    <source>
        <dbReference type="ARBA" id="ARBA00022722"/>
    </source>
</evidence>
<evidence type="ECO:0000256" key="23">
    <source>
        <dbReference type="ARBA" id="ARBA00049360"/>
    </source>
</evidence>
<evidence type="ECO:0000256" key="17">
    <source>
        <dbReference type="ARBA" id="ARBA00022840"/>
    </source>
</evidence>
<keyword evidence="7" id="KW-1048">Host nucleus</keyword>
<evidence type="ECO:0000256" key="4">
    <source>
        <dbReference type="ARBA" id="ARBA00008545"/>
    </source>
</evidence>
<evidence type="ECO:0000256" key="2">
    <source>
        <dbReference type="ARBA" id="ARBA00001946"/>
    </source>
</evidence>
<comment type="subcellular location">
    <subcellularLocation>
        <location evidence="3">Host nucleus</location>
    </subcellularLocation>
</comment>
<dbReference type="GO" id="GO:0005524">
    <property type="term" value="F:ATP binding"/>
    <property type="evidence" value="ECO:0007669"/>
    <property type="project" value="UniProtKB-KW"/>
</dbReference>
<dbReference type="PROSITE" id="PS52020">
    <property type="entry name" value="CRESS_DNA_REP"/>
    <property type="match status" value="1"/>
</dbReference>
<evidence type="ECO:0000259" key="24">
    <source>
        <dbReference type="PROSITE" id="PS52020"/>
    </source>
</evidence>
<keyword evidence="16" id="KW-0347">Helicase</keyword>
<evidence type="ECO:0000256" key="21">
    <source>
        <dbReference type="ARBA" id="ARBA00030754"/>
    </source>
</evidence>
<evidence type="ECO:0000256" key="9">
    <source>
        <dbReference type="ARBA" id="ARBA00022695"/>
    </source>
</evidence>
<keyword evidence="18" id="KW-0190">Covalent protein-DNA linkage</keyword>
<keyword evidence="12" id="KW-0479">Metal-binding</keyword>
<evidence type="ECO:0000256" key="22">
    <source>
        <dbReference type="ARBA" id="ARBA00032243"/>
    </source>
</evidence>
<keyword evidence="19" id="KW-0238">DNA-binding</keyword>
<comment type="cofactor">
    <cofactor evidence="2">
        <name>Mg(2+)</name>
        <dbReference type="ChEBI" id="CHEBI:18420"/>
    </cofactor>
</comment>
<feature type="domain" description="CRESS-DNA virus Rep endonuclease" evidence="24">
    <location>
        <begin position="1"/>
        <end position="93"/>
    </location>
</feature>
<dbReference type="Gene3D" id="3.40.1310.20">
    <property type="match status" value="1"/>
</dbReference>
<dbReference type="GO" id="GO:0016779">
    <property type="term" value="F:nucleotidyltransferase activity"/>
    <property type="evidence" value="ECO:0007669"/>
    <property type="project" value="UniProtKB-KW"/>
</dbReference>
<sequence length="278" mass="31716">MARHFCFTLNNYSFAELIVIESTKCEYIVCGAEICPTTGTRHIQGYVEFKDYTRLTTLSNKWPRAALFRRKGSALEAANYCKEDGDFWEKGIISPGQGFRGEELDRCRNMAQNGGMRMVTQLCNLQQIGVAKAFLTHNERTRDFKPNVIWIWGPTGTGKSRLARQLCADLDVYTKSDGSKWFDGYDAHAALILDDFRDSWMSFTDLLSILDRYERRIECKGGSRQLLASKIIITSCSRSQDFYKNAQEAIDQLVRRIDEVIYLGPAVAEVREVILEAL</sequence>
<evidence type="ECO:0000313" key="25">
    <source>
        <dbReference type="EMBL" id="AUW34329.1"/>
    </source>
</evidence>
<comment type="catalytic activity">
    <reaction evidence="23">
        <text>ATP + H2O = ADP + phosphate + H(+)</text>
        <dbReference type="Rhea" id="RHEA:13065"/>
        <dbReference type="ChEBI" id="CHEBI:15377"/>
        <dbReference type="ChEBI" id="CHEBI:15378"/>
        <dbReference type="ChEBI" id="CHEBI:30616"/>
        <dbReference type="ChEBI" id="CHEBI:43474"/>
        <dbReference type="ChEBI" id="CHEBI:456216"/>
    </reaction>
</comment>
<dbReference type="GO" id="GO:0006260">
    <property type="term" value="P:DNA replication"/>
    <property type="evidence" value="ECO:0007669"/>
    <property type="project" value="UniProtKB-KW"/>
</dbReference>
<proteinExistence type="inferred from homology"/>
<keyword evidence="20" id="KW-0511">Multifunctional enzyme</keyword>
<protein>
    <recommendedName>
        <fullName evidence="6">Replication-associated protein</fullName>
    </recommendedName>
    <alternativeName>
        <fullName evidence="21">ATP-dependent helicase Rep</fullName>
    </alternativeName>
    <alternativeName>
        <fullName evidence="22">RepP</fullName>
    </alternativeName>
</protein>
<evidence type="ECO:0000256" key="18">
    <source>
        <dbReference type="ARBA" id="ARBA00023124"/>
    </source>
</evidence>
<dbReference type="GO" id="GO:0004519">
    <property type="term" value="F:endonuclease activity"/>
    <property type="evidence" value="ECO:0007669"/>
    <property type="project" value="UniProtKB-KW"/>
</dbReference>
<keyword evidence="11" id="KW-0540">Nuclease</keyword>
<organism evidence="25 26">
    <name type="scientific">Circovirus sp</name>
    <dbReference type="NCBI Taxonomy" id="1964372"/>
    <lineage>
        <taxon>Viruses</taxon>
        <taxon>Monodnaviria</taxon>
        <taxon>Shotokuvirae</taxon>
        <taxon>Cressdnaviricota</taxon>
        <taxon>Arfiviricetes</taxon>
        <taxon>Cirlivirales</taxon>
        <taxon>Circoviridae</taxon>
        <taxon>Circovirus</taxon>
    </lineage>
</organism>
<comment type="subunit">
    <text evidence="5">Interacts with the capsid protein; this interaction relocates Rep into the nucleus.</text>
</comment>
<dbReference type="GO" id="GO:0003677">
    <property type="term" value="F:DNA binding"/>
    <property type="evidence" value="ECO:0007669"/>
    <property type="project" value="UniProtKB-KW"/>
</dbReference>
<evidence type="ECO:0000313" key="26">
    <source>
        <dbReference type="Proteomes" id="UP000287670"/>
    </source>
</evidence>
<accession>A0A2K9YN98</accession>
<dbReference type="Proteomes" id="UP000287670">
    <property type="component" value="Segment"/>
</dbReference>